<dbReference type="InterPro" id="IPR036398">
    <property type="entry name" value="CA_dom_sf"/>
</dbReference>
<evidence type="ECO:0000256" key="2">
    <source>
        <dbReference type="ARBA" id="ARBA00012925"/>
    </source>
</evidence>
<dbReference type="GO" id="GO:0004089">
    <property type="term" value="F:carbonate dehydratase activity"/>
    <property type="evidence" value="ECO:0007669"/>
    <property type="project" value="UniProtKB-EC"/>
</dbReference>
<dbReference type="EC" id="4.2.1.1" evidence="2"/>
<evidence type="ECO:0000256" key="4">
    <source>
        <dbReference type="ARBA" id="ARBA00022833"/>
    </source>
</evidence>
<gene>
    <name evidence="8" type="ORF">AVEN_203222_1</name>
</gene>
<dbReference type="GO" id="GO:0008270">
    <property type="term" value="F:zinc ion binding"/>
    <property type="evidence" value="ECO:0007669"/>
    <property type="project" value="InterPro"/>
</dbReference>
<accession>A0A4Y2F2R4</accession>
<dbReference type="OrthoDB" id="429145at2759"/>
<evidence type="ECO:0000256" key="3">
    <source>
        <dbReference type="ARBA" id="ARBA00022723"/>
    </source>
</evidence>
<evidence type="ECO:0000313" key="9">
    <source>
        <dbReference type="Proteomes" id="UP000499080"/>
    </source>
</evidence>
<feature type="domain" description="Alpha-carbonic anhydrase" evidence="7">
    <location>
        <begin position="1"/>
        <end position="209"/>
    </location>
</feature>
<dbReference type="SMART" id="SM01057">
    <property type="entry name" value="Carb_anhydrase"/>
    <property type="match status" value="1"/>
</dbReference>
<dbReference type="PROSITE" id="PS51144">
    <property type="entry name" value="ALPHA_CA_2"/>
    <property type="match status" value="1"/>
</dbReference>
<comment type="catalytic activity">
    <reaction evidence="6">
        <text>hydrogencarbonate + H(+) = CO2 + H2O</text>
        <dbReference type="Rhea" id="RHEA:10748"/>
        <dbReference type="ChEBI" id="CHEBI:15377"/>
        <dbReference type="ChEBI" id="CHEBI:15378"/>
        <dbReference type="ChEBI" id="CHEBI:16526"/>
        <dbReference type="ChEBI" id="CHEBI:17544"/>
        <dbReference type="EC" id="4.2.1.1"/>
    </reaction>
</comment>
<dbReference type="EMBL" id="BGPR01000774">
    <property type="protein sequence ID" value="GBM35057.1"/>
    <property type="molecule type" value="Genomic_DNA"/>
</dbReference>
<protein>
    <recommendedName>
        <fullName evidence="2">carbonic anhydrase</fullName>
        <ecNumber evidence="2">4.2.1.1</ecNumber>
    </recommendedName>
</protein>
<name>A0A4Y2F2R4_ARAVE</name>
<evidence type="ECO:0000256" key="6">
    <source>
        <dbReference type="ARBA" id="ARBA00048348"/>
    </source>
</evidence>
<evidence type="ECO:0000313" key="8">
    <source>
        <dbReference type="EMBL" id="GBM35057.1"/>
    </source>
</evidence>
<keyword evidence="4" id="KW-0862">Zinc</keyword>
<evidence type="ECO:0000259" key="7">
    <source>
        <dbReference type="PROSITE" id="PS51144"/>
    </source>
</evidence>
<organism evidence="8 9">
    <name type="scientific">Araneus ventricosus</name>
    <name type="common">Orbweaver spider</name>
    <name type="synonym">Epeira ventricosa</name>
    <dbReference type="NCBI Taxonomy" id="182803"/>
    <lineage>
        <taxon>Eukaryota</taxon>
        <taxon>Metazoa</taxon>
        <taxon>Ecdysozoa</taxon>
        <taxon>Arthropoda</taxon>
        <taxon>Chelicerata</taxon>
        <taxon>Arachnida</taxon>
        <taxon>Araneae</taxon>
        <taxon>Araneomorphae</taxon>
        <taxon>Entelegynae</taxon>
        <taxon>Araneoidea</taxon>
        <taxon>Araneidae</taxon>
        <taxon>Araneus</taxon>
    </lineage>
</organism>
<keyword evidence="3" id="KW-0479">Metal-binding</keyword>
<comment type="similarity">
    <text evidence="1">Belongs to the alpha-carbonic anhydrase family.</text>
</comment>
<reference evidence="8 9" key="1">
    <citation type="journal article" date="2019" name="Sci. Rep.">
        <title>Orb-weaving spider Araneus ventricosus genome elucidates the spidroin gene catalogue.</title>
        <authorList>
            <person name="Kono N."/>
            <person name="Nakamura H."/>
            <person name="Ohtoshi R."/>
            <person name="Moran D.A.P."/>
            <person name="Shinohara A."/>
            <person name="Yoshida Y."/>
            <person name="Fujiwara M."/>
            <person name="Mori M."/>
            <person name="Tomita M."/>
            <person name="Arakawa K."/>
        </authorList>
    </citation>
    <scope>NUCLEOTIDE SEQUENCE [LARGE SCALE GENOMIC DNA]</scope>
</reference>
<dbReference type="PANTHER" id="PTHR18952">
    <property type="entry name" value="CARBONIC ANHYDRASE"/>
    <property type="match status" value="1"/>
</dbReference>
<dbReference type="AlphaFoldDB" id="A0A4Y2F2R4"/>
<dbReference type="Gene3D" id="3.10.200.10">
    <property type="entry name" value="Alpha carbonic anhydrase"/>
    <property type="match status" value="1"/>
</dbReference>
<sequence>MWAPLSVDELLRFVYEGTRPPRVIVIPEDNAHRYIKWGDDIYTLSEIHFHFGSESAPGAENVLAGVRYSVEVHYVTHEDKNWKHVAVVASLMEATSDLNSGFDPIIEVLSDIQYRDDYTELESDLNLAGLLPQDSGSYYYYVGSNAIPPCESGYIWWILKGIGRVGNQQLDEFMTLYSVGRSDASDSCLMGPNYRPTQDLDNRPIISSK</sequence>
<dbReference type="InterPro" id="IPR023561">
    <property type="entry name" value="Carbonic_anhydrase_a-class"/>
</dbReference>
<dbReference type="Proteomes" id="UP000499080">
    <property type="component" value="Unassembled WGS sequence"/>
</dbReference>
<keyword evidence="9" id="KW-1185">Reference proteome</keyword>
<evidence type="ECO:0000256" key="5">
    <source>
        <dbReference type="ARBA" id="ARBA00023239"/>
    </source>
</evidence>
<comment type="caution">
    <text evidence="8">The sequence shown here is derived from an EMBL/GenBank/DDBJ whole genome shotgun (WGS) entry which is preliminary data.</text>
</comment>
<dbReference type="PANTHER" id="PTHR18952:SF265">
    <property type="entry name" value="CARBONIC ANHYDRASE"/>
    <property type="match status" value="1"/>
</dbReference>
<dbReference type="Pfam" id="PF00194">
    <property type="entry name" value="Carb_anhydrase"/>
    <property type="match status" value="1"/>
</dbReference>
<dbReference type="SUPFAM" id="SSF51069">
    <property type="entry name" value="Carbonic anhydrase"/>
    <property type="match status" value="1"/>
</dbReference>
<keyword evidence="5" id="KW-0456">Lyase</keyword>
<evidence type="ECO:0000256" key="1">
    <source>
        <dbReference type="ARBA" id="ARBA00010718"/>
    </source>
</evidence>
<proteinExistence type="inferred from homology"/>
<dbReference type="InterPro" id="IPR001148">
    <property type="entry name" value="CA_dom"/>
</dbReference>
<dbReference type="CDD" id="cd00326">
    <property type="entry name" value="alpha_CA"/>
    <property type="match status" value="1"/>
</dbReference>